<name>A0A370IA48_9NOCA</name>
<keyword evidence="6" id="KW-1185">Reference proteome</keyword>
<dbReference type="InterPro" id="IPR018114">
    <property type="entry name" value="TRYPSIN_HIS"/>
</dbReference>
<evidence type="ECO:0000256" key="2">
    <source>
        <dbReference type="ARBA" id="ARBA00023157"/>
    </source>
</evidence>
<dbReference type="STRING" id="1210086.GCA_001613105_07508"/>
<gene>
    <name evidence="5" type="ORF">DFR76_10213</name>
</gene>
<protein>
    <submittedName>
        <fullName evidence="5">Trypsin</fullName>
    </submittedName>
</protein>
<dbReference type="InterPro" id="IPR050430">
    <property type="entry name" value="Peptidase_S1"/>
</dbReference>
<dbReference type="GO" id="GO:0006508">
    <property type="term" value="P:proteolysis"/>
    <property type="evidence" value="ECO:0007669"/>
    <property type="project" value="InterPro"/>
</dbReference>
<feature type="chain" id="PRO_5016810885" evidence="3">
    <location>
        <begin position="27"/>
        <end position="248"/>
    </location>
</feature>
<dbReference type="PROSITE" id="PS00134">
    <property type="entry name" value="TRYPSIN_HIS"/>
    <property type="match status" value="1"/>
</dbReference>
<dbReference type="InterPro" id="IPR001314">
    <property type="entry name" value="Peptidase_S1A"/>
</dbReference>
<dbReference type="PANTHER" id="PTHR24276">
    <property type="entry name" value="POLYSERASE-RELATED"/>
    <property type="match status" value="1"/>
</dbReference>
<comment type="similarity">
    <text evidence="1">Belongs to the peptidase S1 family.</text>
</comment>
<keyword evidence="3" id="KW-0732">Signal</keyword>
<accession>A0A370IA48</accession>
<dbReference type="InterPro" id="IPR009003">
    <property type="entry name" value="Peptidase_S1_PA"/>
</dbReference>
<evidence type="ECO:0000256" key="1">
    <source>
        <dbReference type="ARBA" id="ARBA00007664"/>
    </source>
</evidence>
<keyword evidence="2" id="KW-1015">Disulfide bond</keyword>
<dbReference type="AlphaFoldDB" id="A0A370IA48"/>
<dbReference type="Proteomes" id="UP000254869">
    <property type="component" value="Unassembled WGS sequence"/>
</dbReference>
<reference evidence="5 6" key="1">
    <citation type="submission" date="2018-07" db="EMBL/GenBank/DDBJ databases">
        <title>Genomic Encyclopedia of Type Strains, Phase IV (KMG-IV): sequencing the most valuable type-strain genomes for metagenomic binning, comparative biology and taxonomic classification.</title>
        <authorList>
            <person name="Goeker M."/>
        </authorList>
    </citation>
    <scope>NUCLEOTIDE SEQUENCE [LARGE SCALE GENOMIC DNA]</scope>
    <source>
        <strain evidence="5 6">DSM 44290</strain>
    </source>
</reference>
<dbReference type="Pfam" id="PF00089">
    <property type="entry name" value="Trypsin"/>
    <property type="match status" value="1"/>
</dbReference>
<dbReference type="CDD" id="cd00190">
    <property type="entry name" value="Tryp_SPc"/>
    <property type="match status" value="1"/>
</dbReference>
<feature type="signal peptide" evidence="3">
    <location>
        <begin position="1"/>
        <end position="26"/>
    </location>
</feature>
<dbReference type="InterPro" id="IPR043504">
    <property type="entry name" value="Peptidase_S1_PA_chymotrypsin"/>
</dbReference>
<evidence type="ECO:0000256" key="3">
    <source>
        <dbReference type="SAM" id="SignalP"/>
    </source>
</evidence>
<dbReference type="Gene3D" id="2.40.10.10">
    <property type="entry name" value="Trypsin-like serine proteases"/>
    <property type="match status" value="1"/>
</dbReference>
<proteinExistence type="inferred from homology"/>
<evidence type="ECO:0000259" key="4">
    <source>
        <dbReference type="PROSITE" id="PS50240"/>
    </source>
</evidence>
<dbReference type="PRINTS" id="PR00722">
    <property type="entry name" value="CHYMOTRYPSIN"/>
</dbReference>
<sequence length="248" mass="24711">MQMFRRAIALAAAAFIGLGVAGPAQAVVGGADADAAAYPWLAAIGSPAFPLRPGGQFCGGALIAPDRVLTAGHCAVFAAVAPTALRVTFGRTDMAAGGGITVGVKSIRLQPGFRPSLSDGDIALHHDIAVLTLAQPVDLPTVGIAAPHGDSGTVLGWGLTASGDLSEARLHAAAVPLRADADCATAYGDAYDPAEALCAGSTDADTGEFDSGGPLLVDGRIVAVTSWGKGAGQPGYPGVYARIPPLDF</sequence>
<organism evidence="5 6">
    <name type="scientific">Nocardia pseudobrasiliensis</name>
    <dbReference type="NCBI Taxonomy" id="45979"/>
    <lineage>
        <taxon>Bacteria</taxon>
        <taxon>Bacillati</taxon>
        <taxon>Actinomycetota</taxon>
        <taxon>Actinomycetes</taxon>
        <taxon>Mycobacteriales</taxon>
        <taxon>Nocardiaceae</taxon>
        <taxon>Nocardia</taxon>
    </lineage>
</organism>
<dbReference type="PANTHER" id="PTHR24276:SF98">
    <property type="entry name" value="FI18310P1-RELATED"/>
    <property type="match status" value="1"/>
</dbReference>
<dbReference type="InterPro" id="IPR001254">
    <property type="entry name" value="Trypsin_dom"/>
</dbReference>
<comment type="caution">
    <text evidence="5">The sequence shown here is derived from an EMBL/GenBank/DDBJ whole genome shotgun (WGS) entry which is preliminary data.</text>
</comment>
<dbReference type="PROSITE" id="PS50240">
    <property type="entry name" value="TRYPSIN_DOM"/>
    <property type="match status" value="1"/>
</dbReference>
<dbReference type="EMBL" id="QQBC01000002">
    <property type="protein sequence ID" value="RDI67616.1"/>
    <property type="molecule type" value="Genomic_DNA"/>
</dbReference>
<evidence type="ECO:0000313" key="6">
    <source>
        <dbReference type="Proteomes" id="UP000254869"/>
    </source>
</evidence>
<dbReference type="SUPFAM" id="SSF50494">
    <property type="entry name" value="Trypsin-like serine proteases"/>
    <property type="match status" value="1"/>
</dbReference>
<feature type="domain" description="Peptidase S1" evidence="4">
    <location>
        <begin position="27"/>
        <end position="248"/>
    </location>
</feature>
<dbReference type="GO" id="GO:0004252">
    <property type="term" value="F:serine-type endopeptidase activity"/>
    <property type="evidence" value="ECO:0007669"/>
    <property type="project" value="InterPro"/>
</dbReference>
<evidence type="ECO:0000313" key="5">
    <source>
        <dbReference type="EMBL" id="RDI67616.1"/>
    </source>
</evidence>
<dbReference type="SMART" id="SM00020">
    <property type="entry name" value="Tryp_SPc"/>
    <property type="match status" value="1"/>
</dbReference>